<dbReference type="EMBL" id="CP000930">
    <property type="protein sequence ID" value="ABZ83230.1"/>
    <property type="molecule type" value="Genomic_DNA"/>
</dbReference>
<sequence length="58" mass="6687">MPYYLSILSRRTRPHFKRKPISAGEKTVHAFHKAVKEIFIEFLHISPAGKIAIDLLGR</sequence>
<organism evidence="1 2">
    <name type="scientific">Heliobacterium modesticaldum (strain ATCC 51547 / Ice1)</name>
    <dbReference type="NCBI Taxonomy" id="498761"/>
    <lineage>
        <taxon>Bacteria</taxon>
        <taxon>Bacillati</taxon>
        <taxon>Bacillota</taxon>
        <taxon>Clostridia</taxon>
        <taxon>Eubacteriales</taxon>
        <taxon>Heliobacteriaceae</taxon>
        <taxon>Heliomicrobium</taxon>
    </lineage>
</organism>
<dbReference type="KEGG" id="hmo:HM1_0625"/>
<gene>
    <name evidence="1" type="ORF">HM1_0625</name>
</gene>
<evidence type="ECO:0000313" key="1">
    <source>
        <dbReference type="EMBL" id="ABZ83230.1"/>
    </source>
</evidence>
<evidence type="ECO:0000313" key="2">
    <source>
        <dbReference type="Proteomes" id="UP000008550"/>
    </source>
</evidence>
<dbReference type="STRING" id="498761.HM1_0625"/>
<protein>
    <submittedName>
        <fullName evidence="1">Uncharacterized protein</fullName>
    </submittedName>
</protein>
<dbReference type="Proteomes" id="UP000008550">
    <property type="component" value="Chromosome"/>
</dbReference>
<reference evidence="1 2" key="1">
    <citation type="journal article" date="2008" name="J. Bacteriol.">
        <title>The genome of Heliobacterium modesticaldum, a phototrophic representative of the Firmicutes containing the simplest photosynthetic apparatus.</title>
        <authorList>
            <person name="Sattley W.M."/>
            <person name="Madigan M.T."/>
            <person name="Swingley W.D."/>
            <person name="Cheung P.C."/>
            <person name="Clocksin K.M."/>
            <person name="Conrad A.L."/>
            <person name="Dejesa L.C."/>
            <person name="Honchak B.M."/>
            <person name="Jung D.O."/>
            <person name="Karbach L.E."/>
            <person name="Kurdoglu A."/>
            <person name="Lahiri S."/>
            <person name="Mastrian S.D."/>
            <person name="Page L.E."/>
            <person name="Taylor H.L."/>
            <person name="Wang Z.T."/>
            <person name="Raymond J."/>
            <person name="Chen M."/>
            <person name="Blankenship R.E."/>
            <person name="Touchman J.W."/>
        </authorList>
    </citation>
    <scope>NUCLEOTIDE SEQUENCE [LARGE SCALE GENOMIC DNA]</scope>
    <source>
        <strain evidence="2">ATCC 51547 / Ice1</strain>
    </source>
</reference>
<dbReference type="HOGENOM" id="CLU_2973208_0_0_9"/>
<proteinExistence type="predicted"/>
<name>B0TGG9_HELMI</name>
<accession>B0TGG9</accession>
<dbReference type="AlphaFoldDB" id="B0TGG9"/>
<keyword evidence="2" id="KW-1185">Reference proteome</keyword>